<evidence type="ECO:0000313" key="8">
    <source>
        <dbReference type="Proteomes" id="UP000320496"/>
    </source>
</evidence>
<dbReference type="Proteomes" id="UP000320496">
    <property type="component" value="Chromosome"/>
</dbReference>
<name>A0A517Z8M9_9PLAN</name>
<keyword evidence="3 6" id="KW-0812">Transmembrane</keyword>
<feature type="transmembrane region" description="Helical" evidence="6">
    <location>
        <begin position="188"/>
        <end position="209"/>
    </location>
</feature>
<feature type="transmembrane region" description="Helical" evidence="6">
    <location>
        <begin position="157"/>
        <end position="176"/>
    </location>
</feature>
<reference evidence="7 8" key="1">
    <citation type="submission" date="2019-02" db="EMBL/GenBank/DDBJ databases">
        <title>Deep-cultivation of Planctomycetes and their phenomic and genomic characterization uncovers novel biology.</title>
        <authorList>
            <person name="Wiegand S."/>
            <person name="Jogler M."/>
            <person name="Boedeker C."/>
            <person name="Pinto D."/>
            <person name="Vollmers J."/>
            <person name="Rivas-Marin E."/>
            <person name="Kohn T."/>
            <person name="Peeters S.H."/>
            <person name="Heuer A."/>
            <person name="Rast P."/>
            <person name="Oberbeckmann S."/>
            <person name="Bunk B."/>
            <person name="Jeske O."/>
            <person name="Meyerdierks A."/>
            <person name="Storesund J.E."/>
            <person name="Kallscheuer N."/>
            <person name="Luecker S."/>
            <person name="Lage O.M."/>
            <person name="Pohl T."/>
            <person name="Merkel B.J."/>
            <person name="Hornburger P."/>
            <person name="Mueller R.-W."/>
            <person name="Bruemmer F."/>
            <person name="Labrenz M."/>
            <person name="Spormann A.M."/>
            <person name="Op den Camp H."/>
            <person name="Overmann J."/>
            <person name="Amann R."/>
            <person name="Jetten M.S.M."/>
            <person name="Mascher T."/>
            <person name="Medema M.H."/>
            <person name="Devos D.P."/>
            <person name="Kaster A.-K."/>
            <person name="Ovreas L."/>
            <person name="Rohde M."/>
            <person name="Galperin M.Y."/>
            <person name="Jogler C."/>
        </authorList>
    </citation>
    <scope>NUCLEOTIDE SEQUENCE [LARGE SCALE GENOMIC DNA]</scope>
    <source>
        <strain evidence="7 8">Mal4</strain>
    </source>
</reference>
<dbReference type="RefSeq" id="WP_145370074.1">
    <property type="nucleotide sequence ID" value="NZ_CP036275.1"/>
</dbReference>
<protein>
    <submittedName>
        <fullName evidence="7">Polysaccharide biosynthesis protein</fullName>
    </submittedName>
</protein>
<dbReference type="Pfam" id="PF01943">
    <property type="entry name" value="Polysacc_synt"/>
    <property type="match status" value="1"/>
</dbReference>
<keyword evidence="5 6" id="KW-0472">Membrane</keyword>
<evidence type="ECO:0000256" key="6">
    <source>
        <dbReference type="SAM" id="Phobius"/>
    </source>
</evidence>
<feature type="transmembrane region" description="Helical" evidence="6">
    <location>
        <begin position="335"/>
        <end position="361"/>
    </location>
</feature>
<feature type="transmembrane region" description="Helical" evidence="6">
    <location>
        <begin position="133"/>
        <end position="151"/>
    </location>
</feature>
<keyword evidence="2" id="KW-1003">Cell membrane</keyword>
<keyword evidence="8" id="KW-1185">Reference proteome</keyword>
<feature type="transmembrane region" description="Helical" evidence="6">
    <location>
        <begin position="59"/>
        <end position="80"/>
    </location>
</feature>
<keyword evidence="4 6" id="KW-1133">Transmembrane helix</keyword>
<organism evidence="7 8">
    <name type="scientific">Maioricimonas rarisocia</name>
    <dbReference type="NCBI Taxonomy" id="2528026"/>
    <lineage>
        <taxon>Bacteria</taxon>
        <taxon>Pseudomonadati</taxon>
        <taxon>Planctomycetota</taxon>
        <taxon>Planctomycetia</taxon>
        <taxon>Planctomycetales</taxon>
        <taxon>Planctomycetaceae</taxon>
        <taxon>Maioricimonas</taxon>
    </lineage>
</organism>
<evidence type="ECO:0000256" key="5">
    <source>
        <dbReference type="ARBA" id="ARBA00023136"/>
    </source>
</evidence>
<feature type="transmembrane region" description="Helical" evidence="6">
    <location>
        <begin position="301"/>
        <end position="323"/>
    </location>
</feature>
<dbReference type="InterPro" id="IPR002797">
    <property type="entry name" value="Polysacc_synth"/>
</dbReference>
<evidence type="ECO:0000256" key="3">
    <source>
        <dbReference type="ARBA" id="ARBA00022692"/>
    </source>
</evidence>
<dbReference type="KEGG" id="mri:Mal4_31540"/>
<dbReference type="GO" id="GO:0005886">
    <property type="term" value="C:plasma membrane"/>
    <property type="evidence" value="ECO:0007669"/>
    <property type="project" value="UniProtKB-SubCell"/>
</dbReference>
<evidence type="ECO:0000256" key="4">
    <source>
        <dbReference type="ARBA" id="ARBA00022989"/>
    </source>
</evidence>
<accession>A0A517Z8M9</accession>
<dbReference type="InterPro" id="IPR050833">
    <property type="entry name" value="Poly_Biosynth_Transport"/>
</dbReference>
<dbReference type="AlphaFoldDB" id="A0A517Z8M9"/>
<sequence>MSVRSVVRSTVAPYLTPSGRRAAWNLGWMLGGTGIGQLCSVASLLLLTRALGRETYGALSSVLSLRVYMLVIGAAGMRHIVLRETGQRPESHDAVLTGHLIITGIAGAVVALAIVIAANFVPISPDERGLWQIIAICNIASCMGVICFFDVAHRQAMSAIVVATVELAGLAGLVMLERNGYLTLTTAGLILGGKWVVANATMLGLYSAIVHPWRWTFVPATVREMWRSSRTLLISRLAGNVPTATGVPLVRLLHGDGAAGLMGLATQAMNAAMMLGAMANRVLQPHVAGPYGRRPEFLRRLGGFIILFYGGVALAGVVGSWAVIHFYLPDEFNPAWGPCCLLIVAGLVMSLARLLSTWLVIARREGHVARIEFWSAGLYLLIVPLLATWASFRGAAIGTAVASGLLIVLTLTAARSTAAGPEAESVSDNPVVGK</sequence>
<feature type="transmembrane region" description="Helical" evidence="6">
    <location>
        <begin position="396"/>
        <end position="414"/>
    </location>
</feature>
<dbReference type="PANTHER" id="PTHR30250:SF11">
    <property type="entry name" value="O-ANTIGEN TRANSPORTER-RELATED"/>
    <property type="match status" value="1"/>
</dbReference>
<feature type="transmembrane region" description="Helical" evidence="6">
    <location>
        <begin position="100"/>
        <end position="121"/>
    </location>
</feature>
<dbReference type="PANTHER" id="PTHR30250">
    <property type="entry name" value="PST FAMILY PREDICTED COLANIC ACID TRANSPORTER"/>
    <property type="match status" value="1"/>
</dbReference>
<proteinExistence type="predicted"/>
<feature type="transmembrane region" description="Helical" evidence="6">
    <location>
        <begin position="26"/>
        <end position="47"/>
    </location>
</feature>
<gene>
    <name evidence="7" type="ORF">Mal4_31540</name>
</gene>
<feature type="transmembrane region" description="Helical" evidence="6">
    <location>
        <begin position="373"/>
        <end position="390"/>
    </location>
</feature>
<evidence type="ECO:0000313" key="7">
    <source>
        <dbReference type="EMBL" id="QDU38824.1"/>
    </source>
</evidence>
<dbReference type="OrthoDB" id="493991at2"/>
<dbReference type="EMBL" id="CP036275">
    <property type="protein sequence ID" value="QDU38824.1"/>
    <property type="molecule type" value="Genomic_DNA"/>
</dbReference>
<evidence type="ECO:0000256" key="1">
    <source>
        <dbReference type="ARBA" id="ARBA00004651"/>
    </source>
</evidence>
<comment type="subcellular location">
    <subcellularLocation>
        <location evidence="1">Cell membrane</location>
        <topology evidence="1">Multi-pass membrane protein</topology>
    </subcellularLocation>
</comment>
<evidence type="ECO:0000256" key="2">
    <source>
        <dbReference type="ARBA" id="ARBA00022475"/>
    </source>
</evidence>